<dbReference type="Proteomes" id="UP000319191">
    <property type="component" value="Unassembled WGS sequence"/>
</dbReference>
<evidence type="ECO:0000313" key="2">
    <source>
        <dbReference type="Proteomes" id="UP000319191"/>
    </source>
</evidence>
<name>A0A552JD00_9CHRO</name>
<organism evidence="1 2">
    <name type="scientific">Microcystis novacekii Mn_MB_F_20050700_S1D</name>
    <dbReference type="NCBI Taxonomy" id="2486266"/>
    <lineage>
        <taxon>Bacteria</taxon>
        <taxon>Bacillati</taxon>
        <taxon>Cyanobacteriota</taxon>
        <taxon>Cyanophyceae</taxon>
        <taxon>Oscillatoriophycideae</taxon>
        <taxon>Chroococcales</taxon>
        <taxon>Microcystaceae</taxon>
        <taxon>Microcystis</taxon>
    </lineage>
</organism>
<dbReference type="EMBL" id="SFAV01000005">
    <property type="protein sequence ID" value="TRU93592.1"/>
    <property type="molecule type" value="Genomic_DNA"/>
</dbReference>
<accession>A0A552JD00</accession>
<reference evidence="1 2" key="1">
    <citation type="submission" date="2019-01" db="EMBL/GenBank/DDBJ databases">
        <title>Coherence of Microcystis species and biogeography revealed through population genomics.</title>
        <authorList>
            <person name="Perez-Carrascal O.M."/>
            <person name="Terrat Y."/>
            <person name="Giani A."/>
            <person name="Fortin N."/>
            <person name="Tromas N."/>
            <person name="Shapiro B.J."/>
        </authorList>
    </citation>
    <scope>NUCLEOTIDE SEQUENCE [LARGE SCALE GENOMIC DNA]</scope>
    <source>
        <strain evidence="1">Mn_MB_F_20050700_S1D</strain>
    </source>
</reference>
<proteinExistence type="predicted"/>
<gene>
    <name evidence="1" type="ORF">EWV54_00450</name>
</gene>
<evidence type="ECO:0000313" key="1">
    <source>
        <dbReference type="EMBL" id="TRU93592.1"/>
    </source>
</evidence>
<dbReference type="AlphaFoldDB" id="A0A552JD00"/>
<comment type="caution">
    <text evidence="1">The sequence shown here is derived from an EMBL/GenBank/DDBJ whole genome shotgun (WGS) entry which is preliminary data.</text>
</comment>
<protein>
    <submittedName>
        <fullName evidence="1">Uncharacterized protein</fullName>
    </submittedName>
</protein>
<sequence length="63" mass="6869">MPSTPHLNPQFQSMCMVRSPKSITGAVGATLGNAPYKIALATFWIVAEKCQVQRFVALLVFVC</sequence>